<dbReference type="GO" id="GO:0005524">
    <property type="term" value="F:ATP binding"/>
    <property type="evidence" value="ECO:0007669"/>
    <property type="project" value="UniProtKB-UniRule"/>
</dbReference>
<keyword evidence="4 5" id="KW-0067">ATP-binding</keyword>
<gene>
    <name evidence="7" type="ORF">PENTCL1PPCAC_8780</name>
</gene>
<accession>A0AAV5SVA1</accession>
<dbReference type="InterPro" id="IPR017441">
    <property type="entry name" value="Protein_kinase_ATP_BS"/>
</dbReference>
<feature type="non-terminal residue" evidence="7">
    <location>
        <position position="1"/>
    </location>
</feature>
<proteinExistence type="predicted"/>
<dbReference type="InterPro" id="IPR011009">
    <property type="entry name" value="Kinase-like_dom_sf"/>
</dbReference>
<dbReference type="InterPro" id="IPR000719">
    <property type="entry name" value="Prot_kinase_dom"/>
</dbReference>
<feature type="binding site" evidence="5">
    <location>
        <position position="38"/>
    </location>
    <ligand>
        <name>ATP</name>
        <dbReference type="ChEBI" id="CHEBI:30616"/>
    </ligand>
</feature>
<keyword evidence="8" id="KW-1185">Reference proteome</keyword>
<keyword evidence="1" id="KW-0808">Transferase</keyword>
<dbReference type="GO" id="GO:0004694">
    <property type="term" value="F:eukaryotic translation initiation factor 2alpha kinase activity"/>
    <property type="evidence" value="ECO:0007669"/>
    <property type="project" value="TreeGrafter"/>
</dbReference>
<evidence type="ECO:0000256" key="4">
    <source>
        <dbReference type="ARBA" id="ARBA00022840"/>
    </source>
</evidence>
<dbReference type="FunFam" id="3.30.200.20:FF:000706">
    <property type="entry name" value="Protein kinase"/>
    <property type="match status" value="1"/>
</dbReference>
<name>A0AAV5SVA1_9BILA</name>
<evidence type="ECO:0000256" key="1">
    <source>
        <dbReference type="ARBA" id="ARBA00022679"/>
    </source>
</evidence>
<keyword evidence="3" id="KW-0418">Kinase</keyword>
<dbReference type="GO" id="GO:0005634">
    <property type="term" value="C:nucleus"/>
    <property type="evidence" value="ECO:0007669"/>
    <property type="project" value="TreeGrafter"/>
</dbReference>
<evidence type="ECO:0000313" key="8">
    <source>
        <dbReference type="Proteomes" id="UP001432027"/>
    </source>
</evidence>
<sequence length="93" mass="10665">FLHRFFDDFTVTHILGEGGYGCVFEAENRLDCGKYAVKRVAVDAGKATREKALMEVRAMALLDHEGIVRYNLTWIEEPPEGWQFDADLKMLKN</sequence>
<dbReference type="Proteomes" id="UP001432027">
    <property type="component" value="Unassembled WGS sequence"/>
</dbReference>
<dbReference type="PROSITE" id="PS00107">
    <property type="entry name" value="PROTEIN_KINASE_ATP"/>
    <property type="match status" value="1"/>
</dbReference>
<evidence type="ECO:0000259" key="6">
    <source>
        <dbReference type="PROSITE" id="PS50011"/>
    </source>
</evidence>
<feature type="non-terminal residue" evidence="7">
    <location>
        <position position="93"/>
    </location>
</feature>
<evidence type="ECO:0000313" key="7">
    <source>
        <dbReference type="EMBL" id="GMS86605.1"/>
    </source>
</evidence>
<dbReference type="PROSITE" id="PS50011">
    <property type="entry name" value="PROTEIN_KINASE_DOM"/>
    <property type="match status" value="1"/>
</dbReference>
<dbReference type="EMBL" id="BTSX01000002">
    <property type="protein sequence ID" value="GMS86605.1"/>
    <property type="molecule type" value="Genomic_DNA"/>
</dbReference>
<feature type="domain" description="Protein kinase" evidence="6">
    <location>
        <begin position="9"/>
        <end position="93"/>
    </location>
</feature>
<evidence type="ECO:0000256" key="2">
    <source>
        <dbReference type="ARBA" id="ARBA00022741"/>
    </source>
</evidence>
<dbReference type="PANTHER" id="PTHR11042">
    <property type="entry name" value="EUKARYOTIC TRANSLATION INITIATION FACTOR 2-ALPHA KINASE EIF2-ALPHA KINASE -RELATED"/>
    <property type="match status" value="1"/>
</dbReference>
<evidence type="ECO:0000256" key="5">
    <source>
        <dbReference type="PROSITE-ProRule" id="PRU10141"/>
    </source>
</evidence>
<dbReference type="GO" id="GO:0005737">
    <property type="term" value="C:cytoplasm"/>
    <property type="evidence" value="ECO:0007669"/>
    <property type="project" value="TreeGrafter"/>
</dbReference>
<dbReference type="SUPFAM" id="SSF56112">
    <property type="entry name" value="Protein kinase-like (PK-like)"/>
    <property type="match status" value="1"/>
</dbReference>
<organism evidence="7 8">
    <name type="scientific">Pristionchus entomophagus</name>
    <dbReference type="NCBI Taxonomy" id="358040"/>
    <lineage>
        <taxon>Eukaryota</taxon>
        <taxon>Metazoa</taxon>
        <taxon>Ecdysozoa</taxon>
        <taxon>Nematoda</taxon>
        <taxon>Chromadorea</taxon>
        <taxon>Rhabditida</taxon>
        <taxon>Rhabditina</taxon>
        <taxon>Diplogasteromorpha</taxon>
        <taxon>Diplogasteroidea</taxon>
        <taxon>Neodiplogasteridae</taxon>
        <taxon>Pristionchus</taxon>
    </lineage>
</organism>
<evidence type="ECO:0000256" key="3">
    <source>
        <dbReference type="ARBA" id="ARBA00022777"/>
    </source>
</evidence>
<dbReference type="Gene3D" id="3.30.200.20">
    <property type="entry name" value="Phosphorylase Kinase, domain 1"/>
    <property type="match status" value="1"/>
</dbReference>
<comment type="caution">
    <text evidence="7">The sequence shown here is derived from an EMBL/GenBank/DDBJ whole genome shotgun (WGS) entry which is preliminary data.</text>
</comment>
<dbReference type="Pfam" id="PF00069">
    <property type="entry name" value="Pkinase"/>
    <property type="match status" value="1"/>
</dbReference>
<dbReference type="InterPro" id="IPR050339">
    <property type="entry name" value="CC_SR_Kinase"/>
</dbReference>
<reference evidence="7" key="1">
    <citation type="submission" date="2023-10" db="EMBL/GenBank/DDBJ databases">
        <title>Genome assembly of Pristionchus species.</title>
        <authorList>
            <person name="Yoshida K."/>
            <person name="Sommer R.J."/>
        </authorList>
    </citation>
    <scope>NUCLEOTIDE SEQUENCE</scope>
    <source>
        <strain evidence="7">RS0144</strain>
    </source>
</reference>
<keyword evidence="2 5" id="KW-0547">Nucleotide-binding</keyword>
<dbReference type="AlphaFoldDB" id="A0AAV5SVA1"/>
<dbReference type="PANTHER" id="PTHR11042:SF91">
    <property type="entry name" value="EUKARYOTIC TRANSLATION INITIATION FACTOR 2-ALPHA KINASE"/>
    <property type="match status" value="1"/>
</dbReference>
<protein>
    <recommendedName>
        <fullName evidence="6">Protein kinase domain-containing protein</fullName>
    </recommendedName>
</protein>